<feature type="binding site" evidence="9">
    <location>
        <position position="103"/>
    </location>
    <ligand>
        <name>Fe cation</name>
        <dbReference type="ChEBI" id="CHEBI:24875"/>
        <label>1</label>
    </ligand>
</feature>
<keyword evidence="12" id="KW-1185">Reference proteome</keyword>
<feature type="region of interest" description="Disordered" evidence="10">
    <location>
        <begin position="151"/>
        <end position="174"/>
    </location>
</feature>
<feature type="binding site" evidence="9">
    <location>
        <position position="104"/>
    </location>
    <ligand>
        <name>Fe cation</name>
        <dbReference type="ChEBI" id="CHEBI:24875"/>
        <label>1</label>
    </ligand>
</feature>
<keyword evidence="9" id="KW-0963">Cytoplasm</keyword>
<evidence type="ECO:0000256" key="9">
    <source>
        <dbReference type="HAMAP-Rule" id="MF_03101"/>
    </source>
</evidence>
<comment type="subcellular location">
    <subcellularLocation>
        <location evidence="9">Cytoplasm</location>
    </subcellularLocation>
    <subcellularLocation>
        <location evidence="9">Nucleus</location>
    </subcellularLocation>
</comment>
<evidence type="ECO:0000256" key="2">
    <source>
        <dbReference type="ARBA" id="ARBA00005041"/>
    </source>
</evidence>
<feature type="binding site" evidence="9">
    <location>
        <position position="262"/>
    </location>
    <ligand>
        <name>Fe cation</name>
        <dbReference type="ChEBI" id="CHEBI:24875"/>
        <label>2</label>
    </ligand>
</feature>
<dbReference type="EC" id="1.14.99.29" evidence="9"/>
<keyword evidence="7 9" id="KW-0503">Monooxygenase</keyword>
<evidence type="ECO:0000256" key="4">
    <source>
        <dbReference type="ARBA" id="ARBA00022737"/>
    </source>
</evidence>
<evidence type="ECO:0000256" key="6">
    <source>
        <dbReference type="ARBA" id="ARBA00023004"/>
    </source>
</evidence>
<dbReference type="Gene3D" id="1.25.10.10">
    <property type="entry name" value="Leucine-rich Repeat Variant"/>
    <property type="match status" value="2"/>
</dbReference>
<gene>
    <name evidence="9 11" type="primary">LIA1</name>
    <name evidence="11" type="ORF">LPJ64_002155</name>
</gene>
<accession>A0A9W8CKT6</accession>
<dbReference type="GO" id="GO:0005737">
    <property type="term" value="C:cytoplasm"/>
    <property type="evidence" value="ECO:0007669"/>
    <property type="project" value="UniProtKB-SubCell"/>
</dbReference>
<dbReference type="EMBL" id="JANBOH010000064">
    <property type="protein sequence ID" value="KAJ1646356.1"/>
    <property type="molecule type" value="Genomic_DNA"/>
</dbReference>
<dbReference type="GO" id="GO:0046872">
    <property type="term" value="F:metal ion binding"/>
    <property type="evidence" value="ECO:0007669"/>
    <property type="project" value="UniProtKB-KW"/>
</dbReference>
<evidence type="ECO:0000256" key="1">
    <source>
        <dbReference type="ARBA" id="ARBA00000068"/>
    </source>
</evidence>
<dbReference type="InterPro" id="IPR004155">
    <property type="entry name" value="PBS_lyase_HEAT"/>
</dbReference>
<dbReference type="PANTHER" id="PTHR12697:SF5">
    <property type="entry name" value="DEOXYHYPUSINE HYDROXYLASE"/>
    <property type="match status" value="1"/>
</dbReference>
<feature type="binding site" evidence="9">
    <location>
        <position position="71"/>
    </location>
    <ligand>
        <name>Fe cation</name>
        <dbReference type="ChEBI" id="CHEBI:24875"/>
        <label>1</label>
    </ligand>
</feature>
<feature type="binding site" evidence="9">
    <location>
        <position position="70"/>
    </location>
    <ligand>
        <name>Fe cation</name>
        <dbReference type="ChEBI" id="CHEBI:24875"/>
        <label>1</label>
    </ligand>
</feature>
<dbReference type="HAMAP" id="MF_03101">
    <property type="entry name" value="Deoxyhypusine_hydroxylase"/>
    <property type="match status" value="1"/>
</dbReference>
<dbReference type="InterPro" id="IPR027517">
    <property type="entry name" value="Deoxyhypusine_hydroxylase"/>
</dbReference>
<comment type="caution">
    <text evidence="11">The sequence shown here is derived from an EMBL/GenBank/DDBJ whole genome shotgun (WGS) entry which is preliminary data.</text>
</comment>
<sequence length="335" mass="36713">MVNTYIEKCIKDWSPTHAKLAEMVLNKDGNVPLPQRYRALFSLKGLNDDAAVQIIGEALENEADTELFKHEVAYCLGQMCNKAAIPVLVRAMANASLHDMVRHEAAESLGAISDPSVVPELEKYVNDPCKPLADTCVIALEKIKYDHSKEIQSQDPAPEQSMYNSVDPAPPTTKTKSVAELKTILCDPEAGLWKRYRAMFALREIGTEEAVLALAEGMETDKTSALFRHEIGFIFGEMQHPASVPALARILANSEEEAMVRHEAAEALGSVATPEVNEILAKFVNDPEPVVRDSCIVALDMFDHETSGEFQYAIIPDGDSTNTNTTTKPSEAIAV</sequence>
<dbReference type="GO" id="GO:0005634">
    <property type="term" value="C:nucleus"/>
    <property type="evidence" value="ECO:0007669"/>
    <property type="project" value="UniProtKB-SubCell"/>
</dbReference>
<proteinExistence type="inferred from homology"/>
<keyword evidence="4" id="KW-0677">Repeat</keyword>
<dbReference type="Pfam" id="PF03130">
    <property type="entry name" value="HEAT_PBS"/>
    <property type="match status" value="4"/>
</dbReference>
<evidence type="ECO:0000256" key="7">
    <source>
        <dbReference type="ARBA" id="ARBA00023033"/>
    </source>
</evidence>
<dbReference type="InterPro" id="IPR011989">
    <property type="entry name" value="ARM-like"/>
</dbReference>
<feature type="binding site" evidence="9">
    <location>
        <position position="230"/>
    </location>
    <ligand>
        <name>Fe cation</name>
        <dbReference type="ChEBI" id="CHEBI:24875"/>
        <label>2</label>
    </ligand>
</feature>
<comment type="catalytic activity">
    <reaction evidence="1 9">
        <text>[eIF5A protein]-deoxyhypusine + AH2 + O2 = [eIF5A protein]-hypusine + A + H2O</text>
        <dbReference type="Rhea" id="RHEA:14101"/>
        <dbReference type="Rhea" id="RHEA-COMP:10144"/>
        <dbReference type="Rhea" id="RHEA-COMP:12592"/>
        <dbReference type="ChEBI" id="CHEBI:13193"/>
        <dbReference type="ChEBI" id="CHEBI:15377"/>
        <dbReference type="ChEBI" id="CHEBI:15379"/>
        <dbReference type="ChEBI" id="CHEBI:17499"/>
        <dbReference type="ChEBI" id="CHEBI:82657"/>
        <dbReference type="ChEBI" id="CHEBI:91175"/>
        <dbReference type="EC" id="1.14.99.29"/>
    </reaction>
</comment>
<protein>
    <recommendedName>
        <fullName evidence="9">Deoxyhypusine hydroxylase</fullName>
        <shortName evidence="9">DOHH</shortName>
        <ecNumber evidence="9">1.14.99.29</ecNumber>
    </recommendedName>
    <alternativeName>
        <fullName evidence="9">Deoxyhypusine dioxygenase</fullName>
    </alternativeName>
    <alternativeName>
        <fullName evidence="9">Deoxyhypusine monooxygenase</fullName>
    </alternativeName>
</protein>
<evidence type="ECO:0000256" key="5">
    <source>
        <dbReference type="ARBA" id="ARBA00023002"/>
    </source>
</evidence>
<evidence type="ECO:0000313" key="11">
    <source>
        <dbReference type="EMBL" id="KAJ1646356.1"/>
    </source>
</evidence>
<keyword evidence="6 9" id="KW-0408">Iron</keyword>
<dbReference type="SMART" id="SM00567">
    <property type="entry name" value="EZ_HEAT"/>
    <property type="match status" value="6"/>
</dbReference>
<comment type="similarity">
    <text evidence="9">Belongs to the deoxyhypusine hydroxylase family.</text>
</comment>
<keyword evidence="5 9" id="KW-0560">Oxidoreductase</keyword>
<dbReference type="SUPFAM" id="SSF48371">
    <property type="entry name" value="ARM repeat"/>
    <property type="match status" value="1"/>
</dbReference>
<dbReference type="GO" id="GO:0019135">
    <property type="term" value="F:deoxyhypusine monooxygenase activity"/>
    <property type="evidence" value="ECO:0007669"/>
    <property type="project" value="UniProtKB-UniRule"/>
</dbReference>
<comment type="function">
    <text evidence="9">Catalyzes the hydroxylation of the N(6)-(4-aminobutyl)-L-lysine intermediate to form hypusine, an essential post-translational modification only found in mature eIF-5A factor.</text>
</comment>
<evidence type="ECO:0000256" key="8">
    <source>
        <dbReference type="ARBA" id="ARBA00023256"/>
    </source>
</evidence>
<dbReference type="AlphaFoldDB" id="A0A9W8CKT6"/>
<feature type="binding site" evidence="9">
    <location>
        <position position="229"/>
    </location>
    <ligand>
        <name>Fe cation</name>
        <dbReference type="ChEBI" id="CHEBI:24875"/>
        <label>2</label>
    </ligand>
</feature>
<evidence type="ECO:0000256" key="3">
    <source>
        <dbReference type="ARBA" id="ARBA00022723"/>
    </source>
</evidence>
<keyword evidence="3 9" id="KW-0479">Metal-binding</keyword>
<dbReference type="PANTHER" id="PTHR12697">
    <property type="entry name" value="PBS LYASE HEAT-LIKE PROTEIN"/>
    <property type="match status" value="1"/>
</dbReference>
<reference evidence="11" key="1">
    <citation type="submission" date="2022-07" db="EMBL/GenBank/DDBJ databases">
        <title>Phylogenomic reconstructions and comparative analyses of Kickxellomycotina fungi.</title>
        <authorList>
            <person name="Reynolds N.K."/>
            <person name="Stajich J.E."/>
            <person name="Barry K."/>
            <person name="Grigoriev I.V."/>
            <person name="Crous P."/>
            <person name="Smith M.E."/>
        </authorList>
    </citation>
    <scope>NUCLEOTIDE SEQUENCE</scope>
    <source>
        <strain evidence="11">NBRC 105413</strain>
    </source>
</reference>
<organism evidence="11 12">
    <name type="scientific">Coemansia asiatica</name>
    <dbReference type="NCBI Taxonomy" id="1052880"/>
    <lineage>
        <taxon>Eukaryota</taxon>
        <taxon>Fungi</taxon>
        <taxon>Fungi incertae sedis</taxon>
        <taxon>Zoopagomycota</taxon>
        <taxon>Kickxellomycotina</taxon>
        <taxon>Kickxellomycetes</taxon>
        <taxon>Kickxellales</taxon>
        <taxon>Kickxellaceae</taxon>
        <taxon>Coemansia</taxon>
    </lineage>
</organism>
<dbReference type="Proteomes" id="UP001145021">
    <property type="component" value="Unassembled WGS sequence"/>
</dbReference>
<comment type="cofactor">
    <cofactor evidence="9">
        <name>Fe(2+)</name>
        <dbReference type="ChEBI" id="CHEBI:29033"/>
    </cofactor>
    <text evidence="9">Binds 2 Fe(2+) ions per subunit.</text>
</comment>
<keyword evidence="8 9" id="KW-0386">Hypusine biosynthesis</keyword>
<comment type="pathway">
    <text evidence="2 9">Protein modification; eIF5A hypusination.</text>
</comment>
<dbReference type="FunFam" id="1.25.10.10:FF:000099">
    <property type="entry name" value="Deoxyhypusine hydroxylase"/>
    <property type="match status" value="1"/>
</dbReference>
<evidence type="ECO:0000256" key="10">
    <source>
        <dbReference type="SAM" id="MobiDB-lite"/>
    </source>
</evidence>
<keyword evidence="9" id="KW-0539">Nucleus</keyword>
<dbReference type="InterPro" id="IPR016024">
    <property type="entry name" value="ARM-type_fold"/>
</dbReference>
<dbReference type="Pfam" id="PF13646">
    <property type="entry name" value="HEAT_2"/>
    <property type="match status" value="1"/>
</dbReference>
<name>A0A9W8CKT6_9FUNG</name>
<feature type="binding site" evidence="9">
    <location>
        <position position="263"/>
    </location>
    <ligand>
        <name>Fe cation</name>
        <dbReference type="ChEBI" id="CHEBI:24875"/>
        <label>2</label>
    </ligand>
</feature>
<evidence type="ECO:0000313" key="12">
    <source>
        <dbReference type="Proteomes" id="UP001145021"/>
    </source>
</evidence>